<gene>
    <name evidence="2" type="ORF">E5288_WYG012078</name>
</gene>
<evidence type="ECO:0000313" key="3">
    <source>
        <dbReference type="Proteomes" id="UP000322234"/>
    </source>
</evidence>
<evidence type="ECO:0000313" key="2">
    <source>
        <dbReference type="EMBL" id="MXQ84088.1"/>
    </source>
</evidence>
<organism evidence="2 3">
    <name type="scientific">Bos mutus</name>
    <name type="common">wild yak</name>
    <dbReference type="NCBI Taxonomy" id="72004"/>
    <lineage>
        <taxon>Eukaryota</taxon>
        <taxon>Metazoa</taxon>
        <taxon>Chordata</taxon>
        <taxon>Craniata</taxon>
        <taxon>Vertebrata</taxon>
        <taxon>Euteleostomi</taxon>
        <taxon>Mammalia</taxon>
        <taxon>Eutheria</taxon>
        <taxon>Laurasiatheria</taxon>
        <taxon>Artiodactyla</taxon>
        <taxon>Ruminantia</taxon>
        <taxon>Pecora</taxon>
        <taxon>Bovidae</taxon>
        <taxon>Bovinae</taxon>
        <taxon>Bos</taxon>
    </lineage>
</organism>
<keyword evidence="3" id="KW-1185">Reference proteome</keyword>
<name>A0A6B0R1Q7_9CETA</name>
<evidence type="ECO:0000256" key="1">
    <source>
        <dbReference type="SAM" id="MobiDB-lite"/>
    </source>
</evidence>
<dbReference type="Proteomes" id="UP000322234">
    <property type="component" value="Unassembled WGS sequence"/>
</dbReference>
<dbReference type="EMBL" id="VBQZ03000019">
    <property type="protein sequence ID" value="MXQ84088.1"/>
    <property type="molecule type" value="Genomic_DNA"/>
</dbReference>
<accession>A0A6B0R1Q7</accession>
<sequence length="137" mass="14719">MAHAAAHASRTTRPATVGRKHFRAAARGPRGSAHAPPRDLQGGRDLQERKDFRASSGSDAASPRSRVRTAATTLAHLVRGSTDSLLIGGLVDGGKTFSEDIGEDERNSCTFAKYKGRINRINRTSVEDSRGRRGRPA</sequence>
<proteinExistence type="predicted"/>
<protein>
    <submittedName>
        <fullName evidence="2">Uncharacterized protein</fullName>
    </submittedName>
</protein>
<feature type="region of interest" description="Disordered" evidence="1">
    <location>
        <begin position="1"/>
        <end position="68"/>
    </location>
</feature>
<feature type="compositionally biased region" description="Basic and acidic residues" evidence="1">
    <location>
        <begin position="41"/>
        <end position="53"/>
    </location>
</feature>
<dbReference type="AlphaFoldDB" id="A0A6B0R1Q7"/>
<reference evidence="2" key="1">
    <citation type="submission" date="2019-10" db="EMBL/GenBank/DDBJ databases">
        <title>The sequence and de novo assembly of the wild yak genome.</title>
        <authorList>
            <person name="Liu Y."/>
        </authorList>
    </citation>
    <scope>NUCLEOTIDE SEQUENCE [LARGE SCALE GENOMIC DNA]</scope>
    <source>
        <strain evidence="2">WY2019</strain>
    </source>
</reference>
<comment type="caution">
    <text evidence="2">The sequence shown here is derived from an EMBL/GenBank/DDBJ whole genome shotgun (WGS) entry which is preliminary data.</text>
</comment>